<gene>
    <name evidence="2" type="ORF">H4W29_005179</name>
</gene>
<organism evidence="2 3">
    <name type="scientific">Rhizobium viscosum</name>
    <name type="common">Arthrobacter viscosus</name>
    <dbReference type="NCBI Taxonomy" id="1673"/>
    <lineage>
        <taxon>Bacteria</taxon>
        <taxon>Pseudomonadati</taxon>
        <taxon>Pseudomonadota</taxon>
        <taxon>Alphaproteobacteria</taxon>
        <taxon>Hyphomicrobiales</taxon>
        <taxon>Rhizobiaceae</taxon>
        <taxon>Rhizobium/Agrobacterium group</taxon>
        <taxon>Rhizobium</taxon>
    </lineage>
</organism>
<dbReference type="RefSeq" id="WP_192731620.1">
    <property type="nucleotide sequence ID" value="NZ_BAAAVL010000002.1"/>
</dbReference>
<protein>
    <submittedName>
        <fullName evidence="2">Cyclohexyl-isocyanide hydratase</fullName>
        <ecNumber evidence="2">4.2.1.103</ecNumber>
    </submittedName>
</protein>
<accession>A0ABR9IXJ6</accession>
<dbReference type="EMBL" id="JADBEC010000002">
    <property type="protein sequence ID" value="MBE1507934.1"/>
    <property type="molecule type" value="Genomic_DNA"/>
</dbReference>
<dbReference type="InterPro" id="IPR029062">
    <property type="entry name" value="Class_I_gatase-like"/>
</dbReference>
<keyword evidence="3" id="KW-1185">Reference proteome</keyword>
<dbReference type="EC" id="4.2.1.103" evidence="2"/>
<dbReference type="InterPro" id="IPR002818">
    <property type="entry name" value="DJ-1/PfpI"/>
</dbReference>
<reference evidence="2 3" key="1">
    <citation type="submission" date="2020-10" db="EMBL/GenBank/DDBJ databases">
        <title>Sequencing the genomes of 1000 actinobacteria strains.</title>
        <authorList>
            <person name="Klenk H.-P."/>
        </authorList>
    </citation>
    <scope>NUCLEOTIDE SEQUENCE [LARGE SCALE GENOMIC DNA]</scope>
    <source>
        <strain evidence="2 3">DSM 7307</strain>
    </source>
</reference>
<dbReference type="Proteomes" id="UP000620262">
    <property type="component" value="Unassembled WGS sequence"/>
</dbReference>
<dbReference type="PANTHER" id="PTHR43130">
    <property type="entry name" value="ARAC-FAMILY TRANSCRIPTIONAL REGULATOR"/>
    <property type="match status" value="1"/>
</dbReference>
<keyword evidence="2" id="KW-0456">Lyase</keyword>
<evidence type="ECO:0000313" key="3">
    <source>
        <dbReference type="Proteomes" id="UP000620262"/>
    </source>
</evidence>
<dbReference type="InterPro" id="IPR052158">
    <property type="entry name" value="INH-QAR"/>
</dbReference>
<dbReference type="CDD" id="cd03139">
    <property type="entry name" value="GATase1_PfpI_2"/>
    <property type="match status" value="1"/>
</dbReference>
<evidence type="ECO:0000259" key="1">
    <source>
        <dbReference type="Pfam" id="PF01965"/>
    </source>
</evidence>
<name>A0ABR9IXJ6_RHIVS</name>
<proteinExistence type="predicted"/>
<comment type="caution">
    <text evidence="2">The sequence shown here is derived from an EMBL/GenBank/DDBJ whole genome shotgun (WGS) entry which is preliminary data.</text>
</comment>
<dbReference type="GO" id="GO:0050549">
    <property type="term" value="F:cyclohexyl-isocyanide hydratase activity"/>
    <property type="evidence" value="ECO:0007669"/>
    <property type="project" value="UniProtKB-EC"/>
</dbReference>
<dbReference type="Pfam" id="PF01965">
    <property type="entry name" value="DJ-1_PfpI"/>
    <property type="match status" value="1"/>
</dbReference>
<dbReference type="Gene3D" id="3.40.50.880">
    <property type="match status" value="1"/>
</dbReference>
<feature type="domain" description="DJ-1/PfpI" evidence="1">
    <location>
        <begin position="6"/>
        <end position="169"/>
    </location>
</feature>
<evidence type="ECO:0000313" key="2">
    <source>
        <dbReference type="EMBL" id="MBE1507934.1"/>
    </source>
</evidence>
<sequence length="209" mass="23139">MILGIPVYDHVDLLDVAAPHEVLKWMDPDLEIRLLAGSSDRPAVTRDGFRFIPTHPLSDRTPIDILWVPGGDPPALAALMNGLDGGHYLDYLQQVGSRATWVCSVCEGALLSAAAGLLDGYEATTHWAFLPCLKKFNKITVVSGFPRFHLDGNRLTGGGISSGLDESLELVRLLTDDETVRKVQQTLQYYPKPPFPENLREPPQCMFDW</sequence>
<dbReference type="PANTHER" id="PTHR43130:SF2">
    <property type="entry name" value="DJ-1_PFPI DOMAIN-CONTAINING PROTEIN"/>
    <property type="match status" value="1"/>
</dbReference>
<dbReference type="SUPFAM" id="SSF52317">
    <property type="entry name" value="Class I glutamine amidotransferase-like"/>
    <property type="match status" value="1"/>
</dbReference>